<dbReference type="InterPro" id="IPR027417">
    <property type="entry name" value="P-loop_NTPase"/>
</dbReference>
<keyword evidence="21" id="KW-1185">Reference proteome</keyword>
<dbReference type="EC" id="5.6.2.4" evidence="16"/>
<dbReference type="Proteomes" id="UP000481327">
    <property type="component" value="Unassembled WGS sequence"/>
</dbReference>
<feature type="domain" description="Helicase C-terminal" evidence="19">
    <location>
        <begin position="215"/>
        <end position="360"/>
    </location>
</feature>
<keyword evidence="14" id="KW-0413">Isomerase</keyword>
<dbReference type="Pfam" id="PF16124">
    <property type="entry name" value="RecQ_Zn_bind"/>
    <property type="match status" value="1"/>
</dbReference>
<evidence type="ECO:0000256" key="11">
    <source>
        <dbReference type="ARBA" id="ARBA00023125"/>
    </source>
</evidence>
<keyword evidence="12" id="KW-0233">DNA recombination</keyword>
<dbReference type="Pfam" id="PF00570">
    <property type="entry name" value="HRDC"/>
    <property type="match status" value="1"/>
</dbReference>
<keyword evidence="8 20" id="KW-0347">Helicase</keyword>
<dbReference type="Gene3D" id="1.10.10.10">
    <property type="entry name" value="Winged helix-like DNA-binding domain superfamily/Winged helix DNA-binding domain"/>
    <property type="match status" value="1"/>
</dbReference>
<keyword evidence="13" id="KW-0234">DNA repair</keyword>
<evidence type="ECO:0000256" key="5">
    <source>
        <dbReference type="ARBA" id="ARBA00022741"/>
    </source>
</evidence>
<feature type="domain" description="HRDC" evidence="17">
    <location>
        <begin position="526"/>
        <end position="599"/>
    </location>
</feature>
<organism evidence="20 21">
    <name type="scientific">Sandarakinorhabdus fusca</name>
    <dbReference type="NCBI Taxonomy" id="1439888"/>
    <lineage>
        <taxon>Bacteria</taxon>
        <taxon>Pseudomonadati</taxon>
        <taxon>Pseudomonadota</taxon>
        <taxon>Alphaproteobacteria</taxon>
        <taxon>Sphingomonadales</taxon>
        <taxon>Sphingosinicellaceae</taxon>
        <taxon>Sandarakinorhabdus</taxon>
    </lineage>
</organism>
<evidence type="ECO:0000256" key="7">
    <source>
        <dbReference type="ARBA" id="ARBA00022801"/>
    </source>
</evidence>
<evidence type="ECO:0000256" key="8">
    <source>
        <dbReference type="ARBA" id="ARBA00022806"/>
    </source>
</evidence>
<comment type="caution">
    <text evidence="20">The sequence shown here is derived from an EMBL/GenBank/DDBJ whole genome shotgun (WGS) entry which is preliminary data.</text>
</comment>
<keyword evidence="10" id="KW-0067">ATP-binding</keyword>
<dbReference type="InterPro" id="IPR010997">
    <property type="entry name" value="HRDC-like_sf"/>
</dbReference>
<evidence type="ECO:0000256" key="10">
    <source>
        <dbReference type="ARBA" id="ARBA00022840"/>
    </source>
</evidence>
<dbReference type="CDD" id="cd18794">
    <property type="entry name" value="SF2_C_RecQ"/>
    <property type="match status" value="1"/>
</dbReference>
<comment type="similarity">
    <text evidence="3">Belongs to the helicase family. RecQ subfamily.</text>
</comment>
<comment type="cofactor">
    <cofactor evidence="1">
        <name>Mg(2+)</name>
        <dbReference type="ChEBI" id="CHEBI:18420"/>
    </cofactor>
</comment>
<gene>
    <name evidence="20" type="primary">recQ</name>
    <name evidence="20" type="ORF">F3168_13920</name>
</gene>
<dbReference type="InterPro" id="IPR001650">
    <property type="entry name" value="Helicase_C-like"/>
</dbReference>
<dbReference type="Gene3D" id="3.40.50.300">
    <property type="entry name" value="P-loop containing nucleotide triphosphate hydrolases"/>
    <property type="match status" value="2"/>
</dbReference>
<keyword evidence="9" id="KW-0862">Zinc</keyword>
<evidence type="ECO:0000256" key="9">
    <source>
        <dbReference type="ARBA" id="ARBA00022833"/>
    </source>
</evidence>
<evidence type="ECO:0000256" key="3">
    <source>
        <dbReference type="ARBA" id="ARBA00005446"/>
    </source>
</evidence>
<dbReference type="SUPFAM" id="SSF52540">
    <property type="entry name" value="P-loop containing nucleoside triphosphate hydrolases"/>
    <property type="match status" value="2"/>
</dbReference>
<dbReference type="PROSITE" id="PS51194">
    <property type="entry name" value="HELICASE_CTER"/>
    <property type="match status" value="1"/>
</dbReference>
<keyword evidence="7 20" id="KW-0378">Hydrolase</keyword>
<dbReference type="PROSITE" id="PS50967">
    <property type="entry name" value="HRDC"/>
    <property type="match status" value="1"/>
</dbReference>
<dbReference type="InterPro" id="IPR044876">
    <property type="entry name" value="HRDC_dom_sf"/>
</dbReference>
<comment type="catalytic activity">
    <reaction evidence="15">
        <text>Couples ATP hydrolysis with the unwinding of duplex DNA by translocating in the 3'-5' direction.</text>
        <dbReference type="EC" id="5.6.2.4"/>
    </reaction>
</comment>
<accession>A0A7C9LHL7</accession>
<dbReference type="GO" id="GO:0006281">
    <property type="term" value="P:DNA repair"/>
    <property type="evidence" value="ECO:0007669"/>
    <property type="project" value="UniProtKB-KW"/>
</dbReference>
<dbReference type="Pfam" id="PF00271">
    <property type="entry name" value="Helicase_C"/>
    <property type="match status" value="1"/>
</dbReference>
<feature type="domain" description="Helicase ATP-binding" evidence="18">
    <location>
        <begin position="28"/>
        <end position="194"/>
    </location>
</feature>
<dbReference type="RefSeq" id="WP_152578820.1">
    <property type="nucleotide sequence ID" value="NZ_JAATJI010000001.1"/>
</dbReference>
<dbReference type="InterPro" id="IPR036388">
    <property type="entry name" value="WH-like_DNA-bd_sf"/>
</dbReference>
<dbReference type="GO" id="GO:0003677">
    <property type="term" value="F:DNA binding"/>
    <property type="evidence" value="ECO:0007669"/>
    <property type="project" value="UniProtKB-KW"/>
</dbReference>
<name>A0A7C9LHL7_9SPHN</name>
<evidence type="ECO:0000256" key="1">
    <source>
        <dbReference type="ARBA" id="ARBA00001946"/>
    </source>
</evidence>
<dbReference type="SMART" id="SM00490">
    <property type="entry name" value="HELICc"/>
    <property type="match status" value="1"/>
</dbReference>
<proteinExistence type="inferred from homology"/>
<comment type="cofactor">
    <cofactor evidence="2">
        <name>Zn(2+)</name>
        <dbReference type="ChEBI" id="CHEBI:29105"/>
    </cofactor>
</comment>
<keyword evidence="11" id="KW-0238">DNA-binding</keyword>
<dbReference type="NCBIfam" id="TIGR01389">
    <property type="entry name" value="recQ"/>
    <property type="match status" value="1"/>
</dbReference>
<keyword evidence="4" id="KW-0479">Metal-binding</keyword>
<evidence type="ECO:0000259" key="17">
    <source>
        <dbReference type="PROSITE" id="PS50967"/>
    </source>
</evidence>
<evidence type="ECO:0000313" key="20">
    <source>
        <dbReference type="EMBL" id="MQT18347.1"/>
    </source>
</evidence>
<dbReference type="GO" id="GO:0006310">
    <property type="term" value="P:DNA recombination"/>
    <property type="evidence" value="ECO:0007669"/>
    <property type="project" value="UniProtKB-UniRule"/>
</dbReference>
<dbReference type="FunFam" id="3.40.50.300:FF:001389">
    <property type="entry name" value="ATP-dependent DNA helicase RecQ"/>
    <property type="match status" value="1"/>
</dbReference>
<dbReference type="Pfam" id="PF00270">
    <property type="entry name" value="DEAD"/>
    <property type="match status" value="1"/>
</dbReference>
<evidence type="ECO:0000313" key="21">
    <source>
        <dbReference type="Proteomes" id="UP000481327"/>
    </source>
</evidence>
<dbReference type="GO" id="GO:0043138">
    <property type="term" value="F:3'-5' DNA helicase activity"/>
    <property type="evidence" value="ECO:0007669"/>
    <property type="project" value="UniProtKB-EC"/>
</dbReference>
<dbReference type="SMART" id="SM00487">
    <property type="entry name" value="DEXDc"/>
    <property type="match status" value="1"/>
</dbReference>
<evidence type="ECO:0000256" key="15">
    <source>
        <dbReference type="ARBA" id="ARBA00034617"/>
    </source>
</evidence>
<dbReference type="Pfam" id="PF09382">
    <property type="entry name" value="RQC"/>
    <property type="match status" value="1"/>
</dbReference>
<dbReference type="OrthoDB" id="9760034at2"/>
<reference evidence="20 21" key="1">
    <citation type="submission" date="2019-09" db="EMBL/GenBank/DDBJ databases">
        <title>Polymorphobacter sp. isolated from a lake in China.</title>
        <authorList>
            <person name="Liu Z."/>
        </authorList>
    </citation>
    <scope>NUCLEOTIDE SEQUENCE [LARGE SCALE GENOMIC DNA]</scope>
    <source>
        <strain evidence="20 21">D40P</strain>
    </source>
</reference>
<evidence type="ECO:0000256" key="6">
    <source>
        <dbReference type="ARBA" id="ARBA00022763"/>
    </source>
</evidence>
<dbReference type="InterPro" id="IPR006293">
    <property type="entry name" value="DNA_helicase_ATP-dep_RecQ_bac"/>
</dbReference>
<dbReference type="Gene3D" id="1.10.150.80">
    <property type="entry name" value="HRDC domain"/>
    <property type="match status" value="1"/>
</dbReference>
<evidence type="ECO:0000256" key="4">
    <source>
        <dbReference type="ARBA" id="ARBA00022723"/>
    </source>
</evidence>
<keyword evidence="6" id="KW-0227">DNA damage</keyword>
<dbReference type="EMBL" id="WIOL01000006">
    <property type="protein sequence ID" value="MQT18347.1"/>
    <property type="molecule type" value="Genomic_DNA"/>
</dbReference>
<dbReference type="InterPro" id="IPR011545">
    <property type="entry name" value="DEAD/DEAH_box_helicase_dom"/>
</dbReference>
<dbReference type="GO" id="GO:0043590">
    <property type="term" value="C:bacterial nucleoid"/>
    <property type="evidence" value="ECO:0007669"/>
    <property type="project" value="TreeGrafter"/>
</dbReference>
<dbReference type="SMART" id="SM00956">
    <property type="entry name" value="RQC"/>
    <property type="match status" value="1"/>
</dbReference>
<dbReference type="CDD" id="cd17920">
    <property type="entry name" value="DEXHc_RecQ"/>
    <property type="match status" value="1"/>
</dbReference>
<sequence>MLAAATPHDALRSVFGFPAFRGQQEGIITDVCAGRDVLAIMPTGSGKSLCYQIPALVRPGCGLVISPLIALMEDQVRAMRAVGVRAGALNSQSNDSDAVVAALRNGELDLLYVAPERAANDGFRTLVARAEIALIAIDEAHCVSQWGHDFRPEYRQLRSLCDALPGVPRVALTATADVQTRADILQQLGIAPDRMVVAGFDRPNIRYEVRAKDEPRRQLAAFIAANAGQPGIIYAPTRAATDTVAAWLVKDGVNARAYHAGLDAAVRRRNQADFVASEDMVMVATIAFGMGIDKADVRFVAHIGLPKSIESYYQETGRAGRDGDPAVAHLLWGAEDIARARQFIAQSDASDVRKAEETRRLGALIAFLETGGCRRIPLLEYFGEPTPAPCGNCDNCLEPPALQDATEAARKLLSAVFRTGQRFGMGHLIDVLTGKAGEKVTKFGHDRLSVFGIGKELSPDGWKSLARQLEAGEALVREGEYGGLTLGPAARAILKGEVPVSLKVVAERPKRGRATSGAAASLAAVADEDVGLFEELRRVRRELAAAANLPPYVIFHDSTLRAMAATRPRSAAALARIPGVGDRKLASYGEAFLAAINAG</sequence>
<dbReference type="SUPFAM" id="SSF47819">
    <property type="entry name" value="HRDC-like"/>
    <property type="match status" value="1"/>
</dbReference>
<dbReference type="PANTHER" id="PTHR13710">
    <property type="entry name" value="DNA HELICASE RECQ FAMILY MEMBER"/>
    <property type="match status" value="1"/>
</dbReference>
<dbReference type="InterPro" id="IPR032284">
    <property type="entry name" value="RecQ_Zn-bd"/>
</dbReference>
<dbReference type="GO" id="GO:0009432">
    <property type="term" value="P:SOS response"/>
    <property type="evidence" value="ECO:0007669"/>
    <property type="project" value="UniProtKB-UniRule"/>
</dbReference>
<dbReference type="GO" id="GO:0046872">
    <property type="term" value="F:metal ion binding"/>
    <property type="evidence" value="ECO:0007669"/>
    <property type="project" value="UniProtKB-KW"/>
</dbReference>
<dbReference type="GO" id="GO:0016787">
    <property type="term" value="F:hydrolase activity"/>
    <property type="evidence" value="ECO:0007669"/>
    <property type="project" value="UniProtKB-KW"/>
</dbReference>
<dbReference type="SMART" id="SM00341">
    <property type="entry name" value="HRDC"/>
    <property type="match status" value="1"/>
</dbReference>
<dbReference type="NCBIfam" id="TIGR00614">
    <property type="entry name" value="recQ_fam"/>
    <property type="match status" value="1"/>
</dbReference>
<keyword evidence="5" id="KW-0547">Nucleotide-binding</keyword>
<evidence type="ECO:0000256" key="13">
    <source>
        <dbReference type="ARBA" id="ARBA00023204"/>
    </source>
</evidence>
<protein>
    <recommendedName>
        <fullName evidence="16">DNA helicase RecQ</fullName>
        <ecNumber evidence="16">5.6.2.4</ecNumber>
    </recommendedName>
</protein>
<evidence type="ECO:0000256" key="14">
    <source>
        <dbReference type="ARBA" id="ARBA00023235"/>
    </source>
</evidence>
<evidence type="ECO:0000256" key="12">
    <source>
        <dbReference type="ARBA" id="ARBA00023172"/>
    </source>
</evidence>
<dbReference type="GO" id="GO:0009378">
    <property type="term" value="F:four-way junction helicase activity"/>
    <property type="evidence" value="ECO:0007669"/>
    <property type="project" value="TreeGrafter"/>
</dbReference>
<dbReference type="GO" id="GO:0005737">
    <property type="term" value="C:cytoplasm"/>
    <property type="evidence" value="ECO:0007669"/>
    <property type="project" value="TreeGrafter"/>
</dbReference>
<dbReference type="InterPro" id="IPR004589">
    <property type="entry name" value="DNA_helicase_ATP-dep_RecQ"/>
</dbReference>
<dbReference type="InterPro" id="IPR014001">
    <property type="entry name" value="Helicase_ATP-bd"/>
</dbReference>
<dbReference type="PROSITE" id="PS51192">
    <property type="entry name" value="HELICASE_ATP_BIND_1"/>
    <property type="match status" value="1"/>
</dbReference>
<dbReference type="GO" id="GO:0005524">
    <property type="term" value="F:ATP binding"/>
    <property type="evidence" value="ECO:0007669"/>
    <property type="project" value="UniProtKB-KW"/>
</dbReference>
<dbReference type="InterPro" id="IPR002121">
    <property type="entry name" value="HRDC_dom"/>
</dbReference>
<dbReference type="PANTHER" id="PTHR13710:SF105">
    <property type="entry name" value="ATP-DEPENDENT DNA HELICASE Q1"/>
    <property type="match status" value="1"/>
</dbReference>
<evidence type="ECO:0000256" key="16">
    <source>
        <dbReference type="NCBIfam" id="TIGR01389"/>
    </source>
</evidence>
<evidence type="ECO:0000259" key="19">
    <source>
        <dbReference type="PROSITE" id="PS51194"/>
    </source>
</evidence>
<dbReference type="AlphaFoldDB" id="A0A7C9LHL7"/>
<dbReference type="InterPro" id="IPR018982">
    <property type="entry name" value="RQC_domain"/>
</dbReference>
<dbReference type="GO" id="GO:0030894">
    <property type="term" value="C:replisome"/>
    <property type="evidence" value="ECO:0007669"/>
    <property type="project" value="TreeGrafter"/>
</dbReference>
<dbReference type="GO" id="GO:0006260">
    <property type="term" value="P:DNA replication"/>
    <property type="evidence" value="ECO:0007669"/>
    <property type="project" value="InterPro"/>
</dbReference>
<evidence type="ECO:0000259" key="18">
    <source>
        <dbReference type="PROSITE" id="PS51192"/>
    </source>
</evidence>
<evidence type="ECO:0000256" key="2">
    <source>
        <dbReference type="ARBA" id="ARBA00001947"/>
    </source>
</evidence>